<name>A0ABV1BW76_9FIRM</name>
<organism evidence="1 2">
    <name type="scientific">[Lactobacillus] rogosae</name>
    <dbReference type="NCBI Taxonomy" id="706562"/>
    <lineage>
        <taxon>Bacteria</taxon>
        <taxon>Bacillati</taxon>
        <taxon>Bacillota</taxon>
        <taxon>Clostridia</taxon>
        <taxon>Lachnospirales</taxon>
        <taxon>Lachnospiraceae</taxon>
        <taxon>Lachnospira</taxon>
    </lineage>
</organism>
<gene>
    <name evidence="1" type="ORF">WMO14_07525</name>
</gene>
<reference evidence="1 2" key="1">
    <citation type="submission" date="2024-03" db="EMBL/GenBank/DDBJ databases">
        <title>Human intestinal bacterial collection.</title>
        <authorList>
            <person name="Pauvert C."/>
            <person name="Hitch T.C.A."/>
            <person name="Clavel T."/>
        </authorList>
    </citation>
    <scope>NUCLEOTIDE SEQUENCE [LARGE SCALE GENOMIC DNA]</scope>
    <source>
        <strain evidence="1 2">CLA-AA-H255</strain>
    </source>
</reference>
<accession>A0ABV1BW76</accession>
<evidence type="ECO:0000313" key="1">
    <source>
        <dbReference type="EMBL" id="MEQ2379728.1"/>
    </source>
</evidence>
<dbReference type="Proteomes" id="UP001442364">
    <property type="component" value="Unassembled WGS sequence"/>
</dbReference>
<dbReference type="EMBL" id="JBBMER010000004">
    <property type="protein sequence ID" value="MEQ2379728.1"/>
    <property type="molecule type" value="Genomic_DNA"/>
</dbReference>
<proteinExistence type="predicted"/>
<comment type="caution">
    <text evidence="1">The sequence shown here is derived from an EMBL/GenBank/DDBJ whole genome shotgun (WGS) entry which is preliminary data.</text>
</comment>
<evidence type="ECO:0000313" key="2">
    <source>
        <dbReference type="Proteomes" id="UP001442364"/>
    </source>
</evidence>
<dbReference type="RefSeq" id="WP_349153595.1">
    <property type="nucleotide sequence ID" value="NZ_DAWDIQ010000001.1"/>
</dbReference>
<keyword evidence="2" id="KW-1185">Reference proteome</keyword>
<protein>
    <submittedName>
        <fullName evidence="1">Uncharacterized protein</fullName>
    </submittedName>
</protein>
<sequence>MRLIISSSGMMVIIILLVIIHNSIISDNYCNMEMNSSINGAFDYALDKVSDGYITGEYDDIPDDVFTTQLMRSFCKSFNEAVSSDAEYTVTLLYADRTAMLYDIAIEAEYSYGYKGRKNKCICQRAVKLN</sequence>